<sequence length="402" mass="44187">MYSRRHFLQKASLFTGTFSAMKLGGVFAQSTVADRNVLVRRMEVFTVSVTNRTNWIIVSLTGSNGIKGLGEASLGRRTELNELNQFYRLVEGESAFDIQQYRQRGWEQASSGRRGLATAFSAIEQALWDLIAKSLEVPFYNLVGGQMRNNLPVYANINRVTAERGPRGFADNAEQAVAEGFTSIKAAPFDGFPALDSPAPEIQAARQLGIDCIYAMRERVGDDIAIKIDAHSFFDTQLSIDIAKELKAANLSWYEEPIAPTQVENTKLIHDAITQTLAGGEFLFGIDGFKPLCEINAVDIIMPDVKHCGGMWEATKISALAETFGVKVSPHNPSGPISTAASVALCAAIPNFDILEYQWGEQPWRSSLVVPTEQFTNGTIMVSTEPGYGISLNQQVLEEHRL</sequence>
<dbReference type="InterPro" id="IPR034593">
    <property type="entry name" value="DgoD-like"/>
</dbReference>
<dbReference type="PANTHER" id="PTHR48080">
    <property type="entry name" value="D-GALACTONATE DEHYDRATASE-RELATED"/>
    <property type="match status" value="1"/>
</dbReference>
<keyword evidence="1" id="KW-0456">Lyase</keyword>
<dbReference type="SUPFAM" id="SSF51604">
    <property type="entry name" value="Enolase C-terminal domain-like"/>
    <property type="match status" value="1"/>
</dbReference>
<dbReference type="InterPro" id="IPR013342">
    <property type="entry name" value="Mandelate_racemase_C"/>
</dbReference>
<dbReference type="InterPro" id="IPR029017">
    <property type="entry name" value="Enolase-like_N"/>
</dbReference>
<reference evidence="3 4" key="1">
    <citation type="submission" date="2017-08" db="EMBL/GenBank/DDBJ databases">
        <title>Fine stratification of microbial communities through a metagenomic profile of the photic zone.</title>
        <authorList>
            <person name="Haro-Moreno J.M."/>
            <person name="Lopez-Perez M."/>
            <person name="De La Torre J."/>
            <person name="Picazo A."/>
            <person name="Camacho A."/>
            <person name="Rodriguez-Valera F."/>
        </authorList>
    </citation>
    <scope>NUCLEOTIDE SEQUENCE [LARGE SCALE GENOMIC DNA]</scope>
    <source>
        <strain evidence="3">MED-G28</strain>
    </source>
</reference>
<dbReference type="SFLD" id="SFLDS00001">
    <property type="entry name" value="Enolase"/>
    <property type="match status" value="1"/>
</dbReference>
<dbReference type="InterPro" id="IPR013341">
    <property type="entry name" value="Mandelate_racemase_N_dom"/>
</dbReference>
<dbReference type="InterPro" id="IPR029065">
    <property type="entry name" value="Enolase_C-like"/>
</dbReference>
<dbReference type="InterPro" id="IPR036849">
    <property type="entry name" value="Enolase-like_C_sf"/>
</dbReference>
<dbReference type="EMBL" id="NTJZ01000005">
    <property type="protein sequence ID" value="PDH33964.1"/>
    <property type="molecule type" value="Genomic_DNA"/>
</dbReference>
<name>A0A2A5WCG1_9GAMM</name>
<protein>
    <recommendedName>
        <fullName evidence="2">Mandelate racemase/muconate lactonizing enzyme C-terminal domain-containing protein</fullName>
    </recommendedName>
</protein>
<evidence type="ECO:0000256" key="1">
    <source>
        <dbReference type="ARBA" id="ARBA00023239"/>
    </source>
</evidence>
<evidence type="ECO:0000313" key="3">
    <source>
        <dbReference type="EMBL" id="PDH33964.1"/>
    </source>
</evidence>
<accession>A0A2A5WCG1</accession>
<dbReference type="Gene3D" id="3.20.20.120">
    <property type="entry name" value="Enolase-like C-terminal domain"/>
    <property type="match status" value="1"/>
</dbReference>
<dbReference type="AlphaFoldDB" id="A0A2A5WCG1"/>
<feature type="domain" description="Mandelate racemase/muconate lactonizing enzyme C-terminal" evidence="2">
    <location>
        <begin position="166"/>
        <end position="276"/>
    </location>
</feature>
<comment type="caution">
    <text evidence="3">The sequence shown here is derived from an EMBL/GenBank/DDBJ whole genome shotgun (WGS) entry which is preliminary data.</text>
</comment>
<organism evidence="3 4">
    <name type="scientific">OM182 bacterium MED-G28</name>
    <dbReference type="NCBI Taxonomy" id="1986256"/>
    <lineage>
        <taxon>Bacteria</taxon>
        <taxon>Pseudomonadati</taxon>
        <taxon>Pseudomonadota</taxon>
        <taxon>Gammaproteobacteria</taxon>
        <taxon>OMG group</taxon>
        <taxon>OM182 clade</taxon>
    </lineage>
</organism>
<dbReference type="Pfam" id="PF13378">
    <property type="entry name" value="MR_MLE_C"/>
    <property type="match status" value="1"/>
</dbReference>
<dbReference type="Gene3D" id="3.30.390.10">
    <property type="entry name" value="Enolase-like, N-terminal domain"/>
    <property type="match status" value="1"/>
</dbReference>
<dbReference type="CDD" id="cd03316">
    <property type="entry name" value="MR_like"/>
    <property type="match status" value="1"/>
</dbReference>
<dbReference type="Pfam" id="PF02746">
    <property type="entry name" value="MR_MLE_N"/>
    <property type="match status" value="1"/>
</dbReference>
<dbReference type="SFLD" id="SFLDG00179">
    <property type="entry name" value="mandelate_racemase"/>
    <property type="match status" value="1"/>
</dbReference>
<dbReference type="GO" id="GO:0016829">
    <property type="term" value="F:lyase activity"/>
    <property type="evidence" value="ECO:0007669"/>
    <property type="project" value="UniProtKB-KW"/>
</dbReference>
<dbReference type="SMART" id="SM00922">
    <property type="entry name" value="MR_MLE"/>
    <property type="match status" value="1"/>
</dbReference>
<proteinExistence type="predicted"/>
<evidence type="ECO:0000313" key="4">
    <source>
        <dbReference type="Proteomes" id="UP000219329"/>
    </source>
</evidence>
<dbReference type="Proteomes" id="UP000219329">
    <property type="component" value="Unassembled WGS sequence"/>
</dbReference>
<gene>
    <name evidence="3" type="ORF">CNF02_06300</name>
</gene>
<dbReference type="PANTHER" id="PTHR48080:SF2">
    <property type="entry name" value="D-GALACTONATE DEHYDRATASE"/>
    <property type="match status" value="1"/>
</dbReference>
<dbReference type="SUPFAM" id="SSF54826">
    <property type="entry name" value="Enolase N-terminal domain-like"/>
    <property type="match status" value="1"/>
</dbReference>
<evidence type="ECO:0000259" key="2">
    <source>
        <dbReference type="SMART" id="SM00922"/>
    </source>
</evidence>